<accession>A0ABP6I5W5</accession>
<dbReference type="Pfam" id="PF00072">
    <property type="entry name" value="Response_reg"/>
    <property type="match status" value="1"/>
</dbReference>
<dbReference type="Gene3D" id="3.40.50.2300">
    <property type="match status" value="1"/>
</dbReference>
<gene>
    <name evidence="4" type="ORF">GCM10010517_04310</name>
</gene>
<sequence>MVIAEDEALIRLDLKEMLEEEGYAVVAEAADGEAAVKLAMEHRPDLVILDVKMPILDGISAAEQIVSQRVAPCLILTAFSQRDLVERARDAGAMAYLVKPFTKSDLVPAIEMAVSRHQEIAALEREVGTLSERLETRKLVERAKGLLMERHGWSEPQAFRWIQKASMDRRLSMRQVAQIVVSDTPAAPEGDSPES</sequence>
<protein>
    <submittedName>
        <fullName evidence="4">Response regulator</fullName>
    </submittedName>
</protein>
<dbReference type="InterPro" id="IPR001789">
    <property type="entry name" value="Sig_transdc_resp-reg_receiver"/>
</dbReference>
<dbReference type="InterPro" id="IPR011006">
    <property type="entry name" value="CheY-like_superfamily"/>
</dbReference>
<dbReference type="SMART" id="SM00448">
    <property type="entry name" value="REC"/>
    <property type="match status" value="1"/>
</dbReference>
<evidence type="ECO:0000313" key="4">
    <source>
        <dbReference type="EMBL" id="GAA2847278.1"/>
    </source>
</evidence>
<feature type="domain" description="Response regulatory" evidence="2">
    <location>
        <begin position="1"/>
        <end position="114"/>
    </location>
</feature>
<organism evidence="4 5">
    <name type="scientific">Streptosporangium fragile</name>
    <dbReference type="NCBI Taxonomy" id="46186"/>
    <lineage>
        <taxon>Bacteria</taxon>
        <taxon>Bacillati</taxon>
        <taxon>Actinomycetota</taxon>
        <taxon>Actinomycetes</taxon>
        <taxon>Streptosporangiales</taxon>
        <taxon>Streptosporangiaceae</taxon>
        <taxon>Streptosporangium</taxon>
    </lineage>
</organism>
<dbReference type="PROSITE" id="PS50921">
    <property type="entry name" value="ANTAR"/>
    <property type="match status" value="1"/>
</dbReference>
<dbReference type="PANTHER" id="PTHR43367">
    <property type="match status" value="1"/>
</dbReference>
<comment type="caution">
    <text evidence="4">The sequence shown here is derived from an EMBL/GenBank/DDBJ whole genome shotgun (WGS) entry which is preliminary data.</text>
</comment>
<feature type="modified residue" description="4-aspartylphosphate" evidence="1">
    <location>
        <position position="50"/>
    </location>
</feature>
<keyword evidence="5" id="KW-1185">Reference proteome</keyword>
<evidence type="ECO:0000313" key="5">
    <source>
        <dbReference type="Proteomes" id="UP001500831"/>
    </source>
</evidence>
<dbReference type="Proteomes" id="UP001500831">
    <property type="component" value="Unassembled WGS sequence"/>
</dbReference>
<keyword evidence="1" id="KW-0597">Phosphoprotein</keyword>
<dbReference type="PROSITE" id="PS50110">
    <property type="entry name" value="RESPONSE_REGULATORY"/>
    <property type="match status" value="1"/>
</dbReference>
<dbReference type="Pfam" id="PF03861">
    <property type="entry name" value="ANTAR"/>
    <property type="match status" value="1"/>
</dbReference>
<dbReference type="InterPro" id="IPR008327">
    <property type="entry name" value="Sig_transdc_resp-reg_antiterm"/>
</dbReference>
<proteinExistence type="predicted"/>
<dbReference type="EMBL" id="BAAAVI010000002">
    <property type="protein sequence ID" value="GAA2847278.1"/>
    <property type="molecule type" value="Genomic_DNA"/>
</dbReference>
<reference evidence="5" key="1">
    <citation type="journal article" date="2019" name="Int. J. Syst. Evol. Microbiol.">
        <title>The Global Catalogue of Microorganisms (GCM) 10K type strain sequencing project: providing services to taxonomists for standard genome sequencing and annotation.</title>
        <authorList>
            <consortium name="The Broad Institute Genomics Platform"/>
            <consortium name="The Broad Institute Genome Sequencing Center for Infectious Disease"/>
            <person name="Wu L."/>
            <person name="Ma J."/>
        </authorList>
    </citation>
    <scope>NUCLEOTIDE SEQUENCE [LARGE SCALE GENOMIC DNA]</scope>
    <source>
        <strain evidence="5">JCM 6242</strain>
    </source>
</reference>
<dbReference type="InterPro" id="IPR005561">
    <property type="entry name" value="ANTAR"/>
</dbReference>
<dbReference type="InterPro" id="IPR036388">
    <property type="entry name" value="WH-like_DNA-bd_sf"/>
</dbReference>
<evidence type="ECO:0000259" key="2">
    <source>
        <dbReference type="PROSITE" id="PS50110"/>
    </source>
</evidence>
<dbReference type="SUPFAM" id="SSF52172">
    <property type="entry name" value="CheY-like"/>
    <property type="match status" value="1"/>
</dbReference>
<evidence type="ECO:0000259" key="3">
    <source>
        <dbReference type="PROSITE" id="PS50921"/>
    </source>
</evidence>
<dbReference type="PIRSF" id="PIRSF036382">
    <property type="entry name" value="RR_antiterm"/>
    <property type="match status" value="1"/>
</dbReference>
<dbReference type="SMART" id="SM01012">
    <property type="entry name" value="ANTAR"/>
    <property type="match status" value="1"/>
</dbReference>
<dbReference type="PANTHER" id="PTHR43367:SF1">
    <property type="entry name" value="TWO-COMPONENT RESPONSE REGULATOR-LIKE APRR6-RELATED"/>
    <property type="match status" value="1"/>
</dbReference>
<evidence type="ECO:0000256" key="1">
    <source>
        <dbReference type="PROSITE-ProRule" id="PRU00169"/>
    </source>
</evidence>
<feature type="domain" description="ANTAR" evidence="3">
    <location>
        <begin position="120"/>
        <end position="181"/>
    </location>
</feature>
<dbReference type="Gene3D" id="1.10.10.10">
    <property type="entry name" value="Winged helix-like DNA-binding domain superfamily/Winged helix DNA-binding domain"/>
    <property type="match status" value="1"/>
</dbReference>
<name>A0ABP6I5W5_9ACTN</name>
<dbReference type="RefSeq" id="WP_344967211.1">
    <property type="nucleotide sequence ID" value="NZ_BAAAVI010000002.1"/>
</dbReference>